<evidence type="ECO:0000256" key="1">
    <source>
        <dbReference type="SAM" id="MobiDB-lite"/>
    </source>
</evidence>
<evidence type="ECO:0000313" key="3">
    <source>
        <dbReference type="Proteomes" id="UP000298030"/>
    </source>
</evidence>
<name>A0A4Y7TQU8_COPMI</name>
<keyword evidence="3" id="KW-1185">Reference proteome</keyword>
<feature type="region of interest" description="Disordered" evidence="1">
    <location>
        <begin position="336"/>
        <end position="364"/>
    </location>
</feature>
<evidence type="ECO:0008006" key="4">
    <source>
        <dbReference type="Google" id="ProtNLM"/>
    </source>
</evidence>
<feature type="region of interest" description="Disordered" evidence="1">
    <location>
        <begin position="162"/>
        <end position="194"/>
    </location>
</feature>
<accession>A0A4Y7TQU8</accession>
<feature type="compositionally biased region" description="Polar residues" evidence="1">
    <location>
        <begin position="301"/>
        <end position="321"/>
    </location>
</feature>
<feature type="region of interest" description="Disordered" evidence="1">
    <location>
        <begin position="230"/>
        <end position="321"/>
    </location>
</feature>
<dbReference type="AlphaFoldDB" id="A0A4Y7TQU8"/>
<dbReference type="STRING" id="71717.A0A4Y7TQU8"/>
<dbReference type="OrthoDB" id="3230530at2759"/>
<protein>
    <recommendedName>
        <fullName evidence="4">Arrestin-like N-terminal domain-containing protein</fullName>
    </recommendedName>
</protein>
<dbReference type="Proteomes" id="UP000298030">
    <property type="component" value="Unassembled WGS sequence"/>
</dbReference>
<gene>
    <name evidence="2" type="ORF">FA13DRAFT_1683637</name>
</gene>
<proteinExistence type="predicted"/>
<evidence type="ECO:0000313" key="2">
    <source>
        <dbReference type="EMBL" id="TEB36314.1"/>
    </source>
</evidence>
<reference evidence="2 3" key="1">
    <citation type="journal article" date="2019" name="Nat. Ecol. Evol.">
        <title>Megaphylogeny resolves global patterns of mushroom evolution.</title>
        <authorList>
            <person name="Varga T."/>
            <person name="Krizsan K."/>
            <person name="Foldi C."/>
            <person name="Dima B."/>
            <person name="Sanchez-Garcia M."/>
            <person name="Sanchez-Ramirez S."/>
            <person name="Szollosi G.J."/>
            <person name="Szarkandi J.G."/>
            <person name="Papp V."/>
            <person name="Albert L."/>
            <person name="Andreopoulos W."/>
            <person name="Angelini C."/>
            <person name="Antonin V."/>
            <person name="Barry K.W."/>
            <person name="Bougher N.L."/>
            <person name="Buchanan P."/>
            <person name="Buyck B."/>
            <person name="Bense V."/>
            <person name="Catcheside P."/>
            <person name="Chovatia M."/>
            <person name="Cooper J."/>
            <person name="Damon W."/>
            <person name="Desjardin D."/>
            <person name="Finy P."/>
            <person name="Geml J."/>
            <person name="Haridas S."/>
            <person name="Hughes K."/>
            <person name="Justo A."/>
            <person name="Karasinski D."/>
            <person name="Kautmanova I."/>
            <person name="Kiss B."/>
            <person name="Kocsube S."/>
            <person name="Kotiranta H."/>
            <person name="LaButti K.M."/>
            <person name="Lechner B.E."/>
            <person name="Liimatainen K."/>
            <person name="Lipzen A."/>
            <person name="Lukacs Z."/>
            <person name="Mihaltcheva S."/>
            <person name="Morgado L.N."/>
            <person name="Niskanen T."/>
            <person name="Noordeloos M.E."/>
            <person name="Ohm R.A."/>
            <person name="Ortiz-Santana B."/>
            <person name="Ovrebo C."/>
            <person name="Racz N."/>
            <person name="Riley R."/>
            <person name="Savchenko A."/>
            <person name="Shiryaev A."/>
            <person name="Soop K."/>
            <person name="Spirin V."/>
            <person name="Szebenyi C."/>
            <person name="Tomsovsky M."/>
            <person name="Tulloss R.E."/>
            <person name="Uehling J."/>
            <person name="Grigoriev I.V."/>
            <person name="Vagvolgyi C."/>
            <person name="Papp T."/>
            <person name="Martin F.M."/>
            <person name="Miettinen O."/>
            <person name="Hibbett D.S."/>
            <person name="Nagy L.G."/>
        </authorList>
    </citation>
    <scope>NUCLEOTIDE SEQUENCE [LARGE SCALE GENOMIC DNA]</scope>
    <source>
        <strain evidence="2 3">FP101781</strain>
    </source>
</reference>
<comment type="caution">
    <text evidence="2">The sequence shown here is derived from an EMBL/GenBank/DDBJ whole genome shotgun (WGS) entry which is preliminary data.</text>
</comment>
<dbReference type="EMBL" id="QPFP01000006">
    <property type="protein sequence ID" value="TEB36314.1"/>
    <property type="molecule type" value="Genomic_DNA"/>
</dbReference>
<feature type="compositionally biased region" description="Low complexity" evidence="1">
    <location>
        <begin position="245"/>
        <end position="295"/>
    </location>
</feature>
<sequence>MVHLILSSTKGNQGGKYFPFLGFLGLTPVRVEGIVRTKLDTDLKLLPSTSLTISVRCYEHRVGRVNVTNSRILVDHTQVLWLKPDDVEYEPIGVSEYPFRIILPATVAGFSTATFVDYRCTWRVEAVLNHVPITGVGSRQIRHFELPLTRFDLPKHALMPSPAKSPVTLDQCTSKPRAPRIRYSYDPPSHPVGPSETLSIPLHLQPLESNVSIKNATVLVERRIQLLEPQSTAASSPIPIPNPPFHHSSTSHSARSSPSASPHSSSAPLSSSHSSYFSSSRDSPPSSPSEQASPSQHFEPAQSTASLVSSQPTITPNNVNPSTASLFSWTSDSPLLHTSFPAQQQPPQTPPMTTSSPTISSSSSASKIVVNPIVGTETDSFTRDPKGLWSSTISFEWPASKSHSRWAVGETISSDLVSVKYFVRVKISVTSPANGTDTIELGEKELLIVSTSEQERHNAQQTYAELVESGRVNDSALRSKSKSPRRLKPIE</sequence>
<feature type="compositionally biased region" description="Low complexity" evidence="1">
    <location>
        <begin position="338"/>
        <end position="364"/>
    </location>
</feature>
<feature type="non-terminal residue" evidence="2">
    <location>
        <position position="491"/>
    </location>
</feature>
<organism evidence="2 3">
    <name type="scientific">Coprinellus micaceus</name>
    <name type="common">Glistening ink-cap mushroom</name>
    <name type="synonym">Coprinus micaceus</name>
    <dbReference type="NCBI Taxonomy" id="71717"/>
    <lineage>
        <taxon>Eukaryota</taxon>
        <taxon>Fungi</taxon>
        <taxon>Dikarya</taxon>
        <taxon>Basidiomycota</taxon>
        <taxon>Agaricomycotina</taxon>
        <taxon>Agaricomycetes</taxon>
        <taxon>Agaricomycetidae</taxon>
        <taxon>Agaricales</taxon>
        <taxon>Agaricineae</taxon>
        <taxon>Psathyrellaceae</taxon>
        <taxon>Coprinellus</taxon>
    </lineage>
</organism>